<accession>A0ACB0JNU1</accession>
<evidence type="ECO:0000313" key="1">
    <source>
        <dbReference type="EMBL" id="CAJ2645660.1"/>
    </source>
</evidence>
<comment type="caution">
    <text evidence="1">The sequence shown here is derived from an EMBL/GenBank/DDBJ whole genome shotgun (WGS) entry which is preliminary data.</text>
</comment>
<sequence length="101" mass="11043">MISGAAGSMEAIDLAIRVLAEFHIVLQDDANTSVLDMKVSASFDSDESHVNKLLTATFPHICIHSSQKVRKGLVDAIKGLLLECFYTLGDSRLMLLLQSEH</sequence>
<proteinExistence type="predicted"/>
<dbReference type="EMBL" id="CASHSV030000098">
    <property type="protein sequence ID" value="CAJ2645660.1"/>
    <property type="molecule type" value="Genomic_DNA"/>
</dbReference>
<keyword evidence="2" id="KW-1185">Reference proteome</keyword>
<protein>
    <submittedName>
        <fullName evidence="1">Uncharacterized protein</fullName>
    </submittedName>
</protein>
<evidence type="ECO:0000313" key="2">
    <source>
        <dbReference type="Proteomes" id="UP001177021"/>
    </source>
</evidence>
<organism evidence="1 2">
    <name type="scientific">Trifolium pratense</name>
    <name type="common">Red clover</name>
    <dbReference type="NCBI Taxonomy" id="57577"/>
    <lineage>
        <taxon>Eukaryota</taxon>
        <taxon>Viridiplantae</taxon>
        <taxon>Streptophyta</taxon>
        <taxon>Embryophyta</taxon>
        <taxon>Tracheophyta</taxon>
        <taxon>Spermatophyta</taxon>
        <taxon>Magnoliopsida</taxon>
        <taxon>eudicotyledons</taxon>
        <taxon>Gunneridae</taxon>
        <taxon>Pentapetalae</taxon>
        <taxon>rosids</taxon>
        <taxon>fabids</taxon>
        <taxon>Fabales</taxon>
        <taxon>Fabaceae</taxon>
        <taxon>Papilionoideae</taxon>
        <taxon>50 kb inversion clade</taxon>
        <taxon>NPAAA clade</taxon>
        <taxon>Hologalegina</taxon>
        <taxon>IRL clade</taxon>
        <taxon>Trifolieae</taxon>
        <taxon>Trifolium</taxon>
    </lineage>
</organism>
<reference evidence="1" key="1">
    <citation type="submission" date="2023-10" db="EMBL/GenBank/DDBJ databases">
        <authorList>
            <person name="Rodriguez Cubillos JULIANA M."/>
            <person name="De Vega J."/>
        </authorList>
    </citation>
    <scope>NUCLEOTIDE SEQUENCE</scope>
</reference>
<name>A0ACB0JNU1_TRIPR</name>
<gene>
    <name evidence="1" type="ORF">MILVUS5_LOCUS14516</name>
</gene>
<dbReference type="Proteomes" id="UP001177021">
    <property type="component" value="Unassembled WGS sequence"/>
</dbReference>